<sequence length="96" mass="10500">MHLFARTHAIVSGRNETEKEGRKEKGIEGLCLCPSFVASTKRSSLAYHTPRSFGADVRPSMASTSLRTDQSRSLTLINMDGGHACVILPEGKYDSM</sequence>
<organism evidence="2 3">
    <name type="scientific">Melipona quadrifasciata</name>
    <dbReference type="NCBI Taxonomy" id="166423"/>
    <lineage>
        <taxon>Eukaryota</taxon>
        <taxon>Metazoa</taxon>
        <taxon>Ecdysozoa</taxon>
        <taxon>Arthropoda</taxon>
        <taxon>Hexapoda</taxon>
        <taxon>Insecta</taxon>
        <taxon>Pterygota</taxon>
        <taxon>Neoptera</taxon>
        <taxon>Endopterygota</taxon>
        <taxon>Hymenoptera</taxon>
        <taxon>Apocrita</taxon>
        <taxon>Aculeata</taxon>
        <taxon>Apoidea</taxon>
        <taxon>Anthophila</taxon>
        <taxon>Apidae</taxon>
        <taxon>Melipona</taxon>
    </lineage>
</organism>
<protein>
    <submittedName>
        <fullName evidence="2">Uncharacterized protein</fullName>
    </submittedName>
</protein>
<feature type="compositionally biased region" description="Basic and acidic residues" evidence="1">
    <location>
        <begin position="15"/>
        <end position="24"/>
    </location>
</feature>
<accession>A0A0N0U7D3</accession>
<proteinExistence type="predicted"/>
<dbReference type="EMBL" id="KQ435700">
    <property type="protein sequence ID" value="KOX80428.1"/>
    <property type="molecule type" value="Genomic_DNA"/>
</dbReference>
<name>A0A0N0U7D3_9HYME</name>
<keyword evidence="3" id="KW-1185">Reference proteome</keyword>
<gene>
    <name evidence="2" type="ORF">WN51_12911</name>
</gene>
<evidence type="ECO:0000313" key="3">
    <source>
        <dbReference type="Proteomes" id="UP000053105"/>
    </source>
</evidence>
<evidence type="ECO:0000313" key="2">
    <source>
        <dbReference type="EMBL" id="KOX80428.1"/>
    </source>
</evidence>
<dbReference type="Proteomes" id="UP000053105">
    <property type="component" value="Unassembled WGS sequence"/>
</dbReference>
<evidence type="ECO:0000256" key="1">
    <source>
        <dbReference type="SAM" id="MobiDB-lite"/>
    </source>
</evidence>
<dbReference type="AlphaFoldDB" id="A0A0N0U7D3"/>
<reference evidence="2 3" key="1">
    <citation type="submission" date="2015-07" db="EMBL/GenBank/DDBJ databases">
        <title>The genome of Melipona quadrifasciata.</title>
        <authorList>
            <person name="Pan H."/>
            <person name="Kapheim K."/>
        </authorList>
    </citation>
    <scope>NUCLEOTIDE SEQUENCE [LARGE SCALE GENOMIC DNA]</scope>
    <source>
        <strain evidence="2">0111107301</strain>
        <tissue evidence="2">Whole body</tissue>
    </source>
</reference>
<feature type="region of interest" description="Disordered" evidence="1">
    <location>
        <begin position="1"/>
        <end position="24"/>
    </location>
</feature>